<evidence type="ECO:0000313" key="1">
    <source>
        <dbReference type="EMBL" id="CAF4291682.1"/>
    </source>
</evidence>
<reference evidence="1" key="1">
    <citation type="submission" date="2021-02" db="EMBL/GenBank/DDBJ databases">
        <authorList>
            <person name="Nowell W R."/>
        </authorList>
    </citation>
    <scope>NUCLEOTIDE SEQUENCE</scope>
</reference>
<name>A0A820HDN5_9BILA</name>
<feature type="non-terminal residue" evidence="1">
    <location>
        <position position="607"/>
    </location>
</feature>
<organism evidence="1 2">
    <name type="scientific">Rotaria magnacalcarata</name>
    <dbReference type="NCBI Taxonomy" id="392030"/>
    <lineage>
        <taxon>Eukaryota</taxon>
        <taxon>Metazoa</taxon>
        <taxon>Spiralia</taxon>
        <taxon>Gnathifera</taxon>
        <taxon>Rotifera</taxon>
        <taxon>Eurotatoria</taxon>
        <taxon>Bdelloidea</taxon>
        <taxon>Philodinida</taxon>
        <taxon>Philodinidae</taxon>
        <taxon>Rotaria</taxon>
    </lineage>
</organism>
<proteinExistence type="predicted"/>
<dbReference type="AlphaFoldDB" id="A0A820HDN5"/>
<sequence length="607" mass="66414">ISTSPIGGGGANLPPLSSVTPSLISVTPPLIAVAPPIISTVLPNAPSRVNIGGGVPLTPRPPLVNNNNVGSSTPININFVPAPLNMTPIIDINESADNAVLPREGITPSVTIDTRIEELNRSLGESSLDLDPFSGFPSLDSSTERIMSRIETLLENPRGLSFTNDSIINPPIDIPIPPINVVPEVINIPAENLSPARANRIIVMTAADFWSQGRVLVVGDSRVRRLCGTPDPVLATNVDYAFEGGVLIHDLVTLVDNNIEDHHNIVIIVGFIGDETERYLHKISDEETVTLIRSKECNPCDHIIETVQSAHASWVALKPGRMILWSLPYYVDFATHNSGKMGECDMGDVLAISHDSSYRLLTDGLHPSAQLVREMWKFFHVTVSDLHDKLSGRTLVTLPPSETSANKLAIPAKPKKVYVKSGGSEKRKFKGNNNPYVYKKINLFPQKAAVHTRLSDHRDEDLGEEIIEEEPVEYFENRSWKAPQKPSTSSSYHSAPLGNVLPGPTQWSWGYHKRMVAETKLAVYTKGVQEQAWAEGRLATIIREKGLRAAKEGDLETVNIASKKWMEKLHNKMNAPHPQAKLLQDDINALLPIETDGDSSSSSDSNV</sequence>
<gene>
    <name evidence="1" type="ORF">UXM345_LOCUS32910</name>
</gene>
<dbReference type="EMBL" id="CAJOBF010010457">
    <property type="protein sequence ID" value="CAF4291682.1"/>
    <property type="molecule type" value="Genomic_DNA"/>
</dbReference>
<dbReference type="Proteomes" id="UP000663842">
    <property type="component" value="Unassembled WGS sequence"/>
</dbReference>
<protein>
    <submittedName>
        <fullName evidence="1">Uncharacterized protein</fullName>
    </submittedName>
</protein>
<accession>A0A820HDN5</accession>
<evidence type="ECO:0000313" key="2">
    <source>
        <dbReference type="Proteomes" id="UP000663842"/>
    </source>
</evidence>
<comment type="caution">
    <text evidence="1">The sequence shown here is derived from an EMBL/GenBank/DDBJ whole genome shotgun (WGS) entry which is preliminary data.</text>
</comment>